<dbReference type="AlphaFoldDB" id="A0A5B1CMD9"/>
<dbReference type="RefSeq" id="WP_068266401.1">
    <property type="nucleotide sequence ID" value="NZ_LWSK01000119.1"/>
</dbReference>
<feature type="region of interest" description="Disordered" evidence="1">
    <location>
        <begin position="206"/>
        <end position="235"/>
    </location>
</feature>
<feature type="region of interest" description="Disordered" evidence="1">
    <location>
        <begin position="1"/>
        <end position="73"/>
    </location>
</feature>
<sequence>MESAKQATHANQAEVHQPSQHPASPASSTNRILAHTPASNSPEPNRSEQQSSSPSAGVATSTGSSNTGSTSFQSPATITIAADLSDKEKGLAILKIAAEAFASNGNWVVFYRDMLGVKGLVHRTFDTEEKLEQFQTTPQFAELQEMVAALRSQDTSKSDAVEAEKMITIRLPESLHKVLTTEAESMNLSINKLCISKLLQPVEGRFVPVQQGRRRGRRPGPQGSRKSSSNQGSQT</sequence>
<evidence type="ECO:0000313" key="2">
    <source>
        <dbReference type="EMBL" id="KAA1262228.1"/>
    </source>
</evidence>
<comment type="caution">
    <text evidence="2">The sequence shown here is derived from an EMBL/GenBank/DDBJ whole genome shotgun (WGS) entry which is preliminary data.</text>
</comment>
<dbReference type="Pfam" id="PF05534">
    <property type="entry name" value="HicB"/>
    <property type="match status" value="1"/>
</dbReference>
<proteinExistence type="predicted"/>
<protein>
    <recommendedName>
        <fullName evidence="4">HicB family protein</fullName>
    </recommendedName>
</protein>
<name>A0A5B1CMD9_9BACT</name>
<feature type="compositionally biased region" description="Polar residues" evidence="1">
    <location>
        <begin position="1"/>
        <end position="11"/>
    </location>
</feature>
<dbReference type="OrthoDB" id="268431at2"/>
<keyword evidence="3" id="KW-1185">Reference proteome</keyword>
<accession>A0A5B1CMD9</accession>
<dbReference type="Proteomes" id="UP000322699">
    <property type="component" value="Unassembled WGS sequence"/>
</dbReference>
<reference evidence="2 3" key="1">
    <citation type="submission" date="2019-08" db="EMBL/GenBank/DDBJ databases">
        <title>Deep-cultivation of Planctomycetes and their phenomic and genomic characterization uncovers novel biology.</title>
        <authorList>
            <person name="Wiegand S."/>
            <person name="Jogler M."/>
            <person name="Boedeker C."/>
            <person name="Pinto D."/>
            <person name="Vollmers J."/>
            <person name="Rivas-Marin E."/>
            <person name="Kohn T."/>
            <person name="Peeters S.H."/>
            <person name="Heuer A."/>
            <person name="Rast P."/>
            <person name="Oberbeckmann S."/>
            <person name="Bunk B."/>
            <person name="Jeske O."/>
            <person name="Meyerdierks A."/>
            <person name="Storesund J.E."/>
            <person name="Kallscheuer N."/>
            <person name="Luecker S."/>
            <person name="Lage O.M."/>
            <person name="Pohl T."/>
            <person name="Merkel B.J."/>
            <person name="Hornburger P."/>
            <person name="Mueller R.-W."/>
            <person name="Bruemmer F."/>
            <person name="Labrenz M."/>
            <person name="Spormann A.M."/>
            <person name="Op Den Camp H."/>
            <person name="Overmann J."/>
            <person name="Amann R."/>
            <person name="Jetten M.S.M."/>
            <person name="Mascher T."/>
            <person name="Medema M.H."/>
            <person name="Devos D.P."/>
            <person name="Kaster A.-K."/>
            <person name="Ovreas L."/>
            <person name="Rohde M."/>
            <person name="Galperin M.Y."/>
            <person name="Jogler C."/>
        </authorList>
    </citation>
    <scope>NUCLEOTIDE SEQUENCE [LARGE SCALE GENOMIC DNA]</scope>
    <source>
        <strain evidence="2 3">LF1</strain>
    </source>
</reference>
<dbReference type="EMBL" id="VRLW01000001">
    <property type="protein sequence ID" value="KAA1262228.1"/>
    <property type="molecule type" value="Genomic_DNA"/>
</dbReference>
<evidence type="ECO:0000313" key="3">
    <source>
        <dbReference type="Proteomes" id="UP000322699"/>
    </source>
</evidence>
<feature type="compositionally biased region" description="Low complexity" evidence="1">
    <location>
        <begin position="51"/>
        <end position="71"/>
    </location>
</feature>
<organism evidence="2 3">
    <name type="scientific">Rubripirellula obstinata</name>
    <dbReference type="NCBI Taxonomy" id="406547"/>
    <lineage>
        <taxon>Bacteria</taxon>
        <taxon>Pseudomonadati</taxon>
        <taxon>Planctomycetota</taxon>
        <taxon>Planctomycetia</taxon>
        <taxon>Pirellulales</taxon>
        <taxon>Pirellulaceae</taxon>
        <taxon>Rubripirellula</taxon>
    </lineage>
</organism>
<evidence type="ECO:0000256" key="1">
    <source>
        <dbReference type="SAM" id="MobiDB-lite"/>
    </source>
</evidence>
<feature type="compositionally biased region" description="Polar residues" evidence="1">
    <location>
        <begin position="224"/>
        <end position="235"/>
    </location>
</feature>
<evidence type="ECO:0008006" key="4">
    <source>
        <dbReference type="Google" id="ProtNLM"/>
    </source>
</evidence>
<feature type="compositionally biased region" description="Low complexity" evidence="1">
    <location>
        <begin position="16"/>
        <end position="28"/>
    </location>
</feature>
<dbReference type="InterPro" id="IPR008651">
    <property type="entry name" value="Uncharacterised_HicB"/>
</dbReference>
<gene>
    <name evidence="2" type="ORF">LF1_47900</name>
</gene>
<feature type="compositionally biased region" description="Polar residues" evidence="1">
    <location>
        <begin position="37"/>
        <end position="50"/>
    </location>
</feature>